<name>A0ABY4EIS3_9BACI</name>
<feature type="domain" description="Tetrapyrrole biosynthesis uroporphyrinogen III synthase" evidence="1">
    <location>
        <begin position="20"/>
        <end position="257"/>
    </location>
</feature>
<dbReference type="InterPro" id="IPR036108">
    <property type="entry name" value="4pyrrol_syn_uPrphyn_synt_sf"/>
</dbReference>
<dbReference type="SUPFAM" id="SSF69618">
    <property type="entry name" value="HemD-like"/>
    <property type="match status" value="1"/>
</dbReference>
<gene>
    <name evidence="2" type="ORF">MUN89_21480</name>
</gene>
<dbReference type="InterPro" id="IPR039793">
    <property type="entry name" value="UROS/Hem4"/>
</dbReference>
<keyword evidence="2" id="KW-0456">Lyase</keyword>
<dbReference type="PANTHER" id="PTHR40082:SF1">
    <property type="entry name" value="BLR5956 PROTEIN"/>
    <property type="match status" value="1"/>
</dbReference>
<dbReference type="Proteomes" id="UP000831787">
    <property type="component" value="Chromosome"/>
</dbReference>
<sequence>MSGLTDKHIGIAASRQAENISKLIEKQGGTSRVFSIQGKQQLNEQTCRENVGTLIDEPFNWAVLTTGIGARTLEDSAVDSGLQGEFIKKLSQLKLAVRGSKTLRWMKEHNLNADLTAEDGTMDNLFHYLKKETNNEQSQRIFLQAYNQDDAELKESLEQFGFSVYLSKPYKYERPDPKVLEELETNILSQTLDAVVFTSKTQVQNLLLHTPRAEELVNAFNEGVLAVAVGKVTASELERAGISEVLQPEQPKMGAMIVSMVHHYNERQGNPF</sequence>
<dbReference type="Gene3D" id="3.40.50.10090">
    <property type="match status" value="2"/>
</dbReference>
<proteinExistence type="predicted"/>
<evidence type="ECO:0000259" key="1">
    <source>
        <dbReference type="Pfam" id="PF02602"/>
    </source>
</evidence>
<dbReference type="PANTHER" id="PTHR40082">
    <property type="entry name" value="BLR5956 PROTEIN"/>
    <property type="match status" value="1"/>
</dbReference>
<evidence type="ECO:0000313" key="3">
    <source>
        <dbReference type="Proteomes" id="UP000831787"/>
    </source>
</evidence>
<dbReference type="EC" id="4.2.1.75" evidence="2"/>
<dbReference type="EMBL" id="CP095073">
    <property type="protein sequence ID" value="UOQ44362.1"/>
    <property type="molecule type" value="Genomic_DNA"/>
</dbReference>
<accession>A0ABY4EIS3</accession>
<dbReference type="NCBIfam" id="NF004584">
    <property type="entry name" value="PRK05928.2-1"/>
    <property type="match status" value="1"/>
</dbReference>
<dbReference type="RefSeq" id="WP_244710258.1">
    <property type="nucleotide sequence ID" value="NZ_CP095073.1"/>
</dbReference>
<evidence type="ECO:0000313" key="2">
    <source>
        <dbReference type="EMBL" id="UOQ44362.1"/>
    </source>
</evidence>
<reference evidence="2 3" key="1">
    <citation type="submission" date="2022-04" db="EMBL/GenBank/DDBJ databases">
        <title>Halobacillus sp. isolated from saltern.</title>
        <authorList>
            <person name="Won M."/>
            <person name="Lee C.-M."/>
            <person name="Woen H.-Y."/>
            <person name="Kwon S.-W."/>
        </authorList>
    </citation>
    <scope>NUCLEOTIDE SEQUENCE [LARGE SCALE GENOMIC DNA]</scope>
    <source>
        <strain evidence="2 3">SSBR10-3</strain>
    </source>
</reference>
<dbReference type="GO" id="GO:0004852">
    <property type="term" value="F:uroporphyrinogen-III synthase activity"/>
    <property type="evidence" value="ECO:0007669"/>
    <property type="project" value="UniProtKB-EC"/>
</dbReference>
<dbReference type="CDD" id="cd06578">
    <property type="entry name" value="HemD"/>
    <property type="match status" value="1"/>
</dbReference>
<keyword evidence="3" id="KW-1185">Reference proteome</keyword>
<dbReference type="Pfam" id="PF02602">
    <property type="entry name" value="HEM4"/>
    <property type="match status" value="1"/>
</dbReference>
<organism evidence="2 3">
    <name type="scientific">Halobacillus salinarum</name>
    <dbReference type="NCBI Taxonomy" id="2932257"/>
    <lineage>
        <taxon>Bacteria</taxon>
        <taxon>Bacillati</taxon>
        <taxon>Bacillota</taxon>
        <taxon>Bacilli</taxon>
        <taxon>Bacillales</taxon>
        <taxon>Bacillaceae</taxon>
        <taxon>Halobacillus</taxon>
    </lineage>
</organism>
<dbReference type="InterPro" id="IPR003754">
    <property type="entry name" value="4pyrrol_synth_uPrphyn_synth"/>
</dbReference>
<protein>
    <submittedName>
        <fullName evidence="2">Uroporphyrinogen-III synthase</fullName>
        <ecNumber evidence="2">4.2.1.75</ecNumber>
    </submittedName>
</protein>